<evidence type="ECO:0000313" key="3">
    <source>
        <dbReference type="Proteomes" id="UP001623349"/>
    </source>
</evidence>
<organism evidence="2 3">
    <name type="scientific">Apodemus speciosus</name>
    <name type="common">Large Japanese field mouse</name>
    <dbReference type="NCBI Taxonomy" id="105296"/>
    <lineage>
        <taxon>Eukaryota</taxon>
        <taxon>Metazoa</taxon>
        <taxon>Chordata</taxon>
        <taxon>Craniata</taxon>
        <taxon>Vertebrata</taxon>
        <taxon>Euteleostomi</taxon>
        <taxon>Mammalia</taxon>
        <taxon>Eutheria</taxon>
        <taxon>Euarchontoglires</taxon>
        <taxon>Glires</taxon>
        <taxon>Rodentia</taxon>
        <taxon>Myomorpha</taxon>
        <taxon>Muroidea</taxon>
        <taxon>Muridae</taxon>
        <taxon>Murinae</taxon>
        <taxon>Apodemus</taxon>
    </lineage>
</organism>
<keyword evidence="3" id="KW-1185">Reference proteome</keyword>
<evidence type="ECO:0000313" key="2">
    <source>
        <dbReference type="EMBL" id="GAB1302081.1"/>
    </source>
</evidence>
<reference evidence="2 3" key="1">
    <citation type="submission" date="2024-08" db="EMBL/GenBank/DDBJ databases">
        <title>The draft genome of Apodemus speciosus.</title>
        <authorList>
            <person name="Nabeshima K."/>
            <person name="Suzuki S."/>
            <person name="Onuma M."/>
        </authorList>
    </citation>
    <scope>NUCLEOTIDE SEQUENCE [LARGE SCALE GENOMIC DNA]</scope>
    <source>
        <strain evidence="2">IB14-021</strain>
    </source>
</reference>
<evidence type="ECO:0000256" key="1">
    <source>
        <dbReference type="SAM" id="MobiDB-lite"/>
    </source>
</evidence>
<name>A0ABQ0FSM7_APOSI</name>
<sequence>MAGPGAPSQTYYQYNRVLEAHAVVVVDDTEVVNVTSKDTHVYEEEDECSYSEHQAGREAQHSEAVPPPHPGRSLLSSQTQELEQAVTVQSQQNPAMLGCSVGNSSVFQSEEGIGEG</sequence>
<gene>
    <name evidence="2" type="ORF">APTSU1_001731900</name>
</gene>
<feature type="region of interest" description="Disordered" evidence="1">
    <location>
        <begin position="42"/>
        <end position="90"/>
    </location>
</feature>
<proteinExistence type="predicted"/>
<accession>A0ABQ0FSM7</accession>
<dbReference type="EMBL" id="BAAFST010000019">
    <property type="protein sequence ID" value="GAB1302081.1"/>
    <property type="molecule type" value="Genomic_DNA"/>
</dbReference>
<feature type="compositionally biased region" description="Polar residues" evidence="1">
    <location>
        <begin position="74"/>
        <end position="90"/>
    </location>
</feature>
<dbReference type="Proteomes" id="UP001623349">
    <property type="component" value="Unassembled WGS sequence"/>
</dbReference>
<protein>
    <submittedName>
        <fullName evidence="2">Cation channel sperm-associated auxiliary subunit TMEM262</fullName>
    </submittedName>
</protein>
<comment type="caution">
    <text evidence="2">The sequence shown here is derived from an EMBL/GenBank/DDBJ whole genome shotgun (WGS) entry which is preliminary data.</text>
</comment>